<feature type="compositionally biased region" description="Low complexity" evidence="1">
    <location>
        <begin position="52"/>
        <end position="69"/>
    </location>
</feature>
<dbReference type="EMBL" id="OA883291">
    <property type="protein sequence ID" value="CAD7278513.1"/>
    <property type="molecule type" value="Genomic_DNA"/>
</dbReference>
<dbReference type="AlphaFoldDB" id="A0A7R9BQW5"/>
<accession>A0A7R9BQW5</accession>
<evidence type="ECO:0000256" key="1">
    <source>
        <dbReference type="SAM" id="MobiDB-lite"/>
    </source>
</evidence>
<feature type="non-terminal residue" evidence="2">
    <location>
        <position position="130"/>
    </location>
</feature>
<evidence type="ECO:0000313" key="2">
    <source>
        <dbReference type="EMBL" id="CAD7278513.1"/>
    </source>
</evidence>
<feature type="region of interest" description="Disordered" evidence="1">
    <location>
        <begin position="11"/>
        <end position="130"/>
    </location>
</feature>
<name>A0A7R9BQW5_9CRUS</name>
<keyword evidence="3" id="KW-1185">Reference proteome</keyword>
<gene>
    <name evidence="2" type="ORF">NMOB1V02_LOCUS6213</name>
</gene>
<protein>
    <submittedName>
        <fullName evidence="2">Uncharacterized protein</fullName>
    </submittedName>
</protein>
<dbReference type="Proteomes" id="UP000678499">
    <property type="component" value="Unassembled WGS sequence"/>
</dbReference>
<sequence length="130" mass="12308">MHPYAQAPVIGTSVWGLPPNSSSASDLRLQPSSTAPSGLHLTMPSSAAALHGNGSAAPGNNGGMASPPGVTGGSVGLQPASKKPRLSNFTPMSPSGTGGGMPPGSGALELGGAGGGGGGGTPTMLHNQSN</sequence>
<reference evidence="2" key="1">
    <citation type="submission" date="2020-11" db="EMBL/GenBank/DDBJ databases">
        <authorList>
            <person name="Tran Van P."/>
        </authorList>
    </citation>
    <scope>NUCLEOTIDE SEQUENCE</scope>
</reference>
<proteinExistence type="predicted"/>
<feature type="compositionally biased region" description="Gly residues" evidence="1">
    <location>
        <begin position="96"/>
        <end position="121"/>
    </location>
</feature>
<feature type="compositionally biased region" description="Polar residues" evidence="1">
    <location>
        <begin position="19"/>
        <end position="36"/>
    </location>
</feature>
<organism evidence="2">
    <name type="scientific">Notodromas monacha</name>
    <dbReference type="NCBI Taxonomy" id="399045"/>
    <lineage>
        <taxon>Eukaryota</taxon>
        <taxon>Metazoa</taxon>
        <taxon>Ecdysozoa</taxon>
        <taxon>Arthropoda</taxon>
        <taxon>Crustacea</taxon>
        <taxon>Oligostraca</taxon>
        <taxon>Ostracoda</taxon>
        <taxon>Podocopa</taxon>
        <taxon>Podocopida</taxon>
        <taxon>Cypridocopina</taxon>
        <taxon>Cypridoidea</taxon>
        <taxon>Cyprididae</taxon>
        <taxon>Notodromas</taxon>
    </lineage>
</organism>
<evidence type="ECO:0000313" key="3">
    <source>
        <dbReference type="Proteomes" id="UP000678499"/>
    </source>
</evidence>
<dbReference type="EMBL" id="CAJPEX010001254">
    <property type="protein sequence ID" value="CAG0918665.1"/>
    <property type="molecule type" value="Genomic_DNA"/>
</dbReference>